<feature type="transmembrane region" description="Helical" evidence="1">
    <location>
        <begin position="166"/>
        <end position="186"/>
    </location>
</feature>
<evidence type="ECO:0000313" key="4">
    <source>
        <dbReference type="Proteomes" id="UP000054166"/>
    </source>
</evidence>
<dbReference type="InParanoid" id="A0A0C3B7W2"/>
<dbReference type="EMBL" id="KN833083">
    <property type="protein sequence ID" value="KIM73392.1"/>
    <property type="molecule type" value="Genomic_DNA"/>
</dbReference>
<dbReference type="STRING" id="765440.A0A0C3B7W2"/>
<evidence type="ECO:0000313" key="3">
    <source>
        <dbReference type="EMBL" id="KIM73392.1"/>
    </source>
</evidence>
<feature type="transmembrane region" description="Helical" evidence="1">
    <location>
        <begin position="432"/>
        <end position="458"/>
    </location>
</feature>
<sequence>MCCHVAILVVITCGLIAPALAVNFTKFSNILNAVGIIYALCKSACETGPEPTEWSSFSPQFSTWLLPWVALVSQLSSGAGGRFENLTSFFLAVGSPTTAAYSLVLTCLSDISYLNVNHIFNILNSLQQALLKIIPEEGLLQSLVVLPENDAYWGELALWLDYTNTWSITAVTLILLVLLAYLFTVIDTFPPKTTGPFGSSDGQAVGTVWFWLLPVVVGWLQMSPKCECQQLNNALMCTSTIACVTTDSGLKLVNSDKWAFTMHEFSEDTSYINEKFTAPIFNYACFLPWTQNMEVVVATFCNAAHQAQAHHHVDECSHFGPDIWSRLFLASFFATLLQWGTAGAAIIIVFYTPPVGLGCCSGAYLVYAAMSTLIWVLLTTSSILTHFLATSRTCARSTSEHLSSDHDKVLRFVQTLEIFLCRLGKSPAACNTIWIVLVCMLQFGSIFGQCYCFGSVLGLRSRACDILIIDANEVTRPWLGGVGFACGSAVLFVGFINLFINAKPTIFP</sequence>
<protein>
    <recommendedName>
        <fullName evidence="5">Amino acid transporter transmembrane domain-containing protein</fullName>
    </recommendedName>
</protein>
<keyword evidence="1" id="KW-1133">Transmembrane helix</keyword>
<reference evidence="3 4" key="1">
    <citation type="submission" date="2014-04" db="EMBL/GenBank/DDBJ databases">
        <authorList>
            <consortium name="DOE Joint Genome Institute"/>
            <person name="Kuo A."/>
            <person name="Tarkka M."/>
            <person name="Buscot F."/>
            <person name="Kohler A."/>
            <person name="Nagy L.G."/>
            <person name="Floudas D."/>
            <person name="Copeland A."/>
            <person name="Barry K.W."/>
            <person name="Cichocki N."/>
            <person name="Veneault-Fourrey C."/>
            <person name="LaButti K."/>
            <person name="Lindquist E.A."/>
            <person name="Lipzen A."/>
            <person name="Lundell T."/>
            <person name="Morin E."/>
            <person name="Murat C."/>
            <person name="Sun H."/>
            <person name="Tunlid A."/>
            <person name="Henrissat B."/>
            <person name="Grigoriev I.V."/>
            <person name="Hibbett D.S."/>
            <person name="Martin F."/>
            <person name="Nordberg H.P."/>
            <person name="Cantor M.N."/>
            <person name="Hua S.X."/>
        </authorList>
    </citation>
    <scope>NUCLEOTIDE SEQUENCE [LARGE SCALE GENOMIC DNA]</scope>
    <source>
        <strain evidence="3 4">F 1598</strain>
    </source>
</reference>
<feature type="chain" id="PRO_5002172532" description="Amino acid transporter transmembrane domain-containing protein" evidence="2">
    <location>
        <begin position="22"/>
        <end position="508"/>
    </location>
</feature>
<dbReference type="Proteomes" id="UP000054166">
    <property type="component" value="Unassembled WGS sequence"/>
</dbReference>
<name>A0A0C3B7W2_PILCF</name>
<gene>
    <name evidence="3" type="ORF">PILCRDRAFT_99326</name>
</gene>
<dbReference type="HOGENOM" id="CLU_015738_0_0_1"/>
<dbReference type="OrthoDB" id="5392263at2759"/>
<evidence type="ECO:0000256" key="2">
    <source>
        <dbReference type="SAM" id="SignalP"/>
    </source>
</evidence>
<feature type="signal peptide" evidence="2">
    <location>
        <begin position="1"/>
        <end position="21"/>
    </location>
</feature>
<feature type="transmembrane region" description="Helical" evidence="1">
    <location>
        <begin position="327"/>
        <end position="352"/>
    </location>
</feature>
<keyword evidence="1" id="KW-0472">Membrane</keyword>
<dbReference type="AlphaFoldDB" id="A0A0C3B7W2"/>
<feature type="transmembrane region" description="Helical" evidence="1">
    <location>
        <begin position="478"/>
        <end position="500"/>
    </location>
</feature>
<feature type="transmembrane region" description="Helical" evidence="1">
    <location>
        <begin position="364"/>
        <end position="389"/>
    </location>
</feature>
<keyword evidence="1" id="KW-0812">Transmembrane</keyword>
<proteinExistence type="predicted"/>
<keyword evidence="2" id="KW-0732">Signal</keyword>
<evidence type="ECO:0000256" key="1">
    <source>
        <dbReference type="SAM" id="Phobius"/>
    </source>
</evidence>
<evidence type="ECO:0008006" key="5">
    <source>
        <dbReference type="Google" id="ProtNLM"/>
    </source>
</evidence>
<reference evidence="4" key="2">
    <citation type="submission" date="2015-01" db="EMBL/GenBank/DDBJ databases">
        <title>Evolutionary Origins and Diversification of the Mycorrhizal Mutualists.</title>
        <authorList>
            <consortium name="DOE Joint Genome Institute"/>
            <consortium name="Mycorrhizal Genomics Consortium"/>
            <person name="Kohler A."/>
            <person name="Kuo A."/>
            <person name="Nagy L.G."/>
            <person name="Floudas D."/>
            <person name="Copeland A."/>
            <person name="Barry K.W."/>
            <person name="Cichocki N."/>
            <person name="Veneault-Fourrey C."/>
            <person name="LaButti K."/>
            <person name="Lindquist E.A."/>
            <person name="Lipzen A."/>
            <person name="Lundell T."/>
            <person name="Morin E."/>
            <person name="Murat C."/>
            <person name="Riley R."/>
            <person name="Ohm R."/>
            <person name="Sun H."/>
            <person name="Tunlid A."/>
            <person name="Henrissat B."/>
            <person name="Grigoriev I.V."/>
            <person name="Hibbett D.S."/>
            <person name="Martin F."/>
        </authorList>
    </citation>
    <scope>NUCLEOTIDE SEQUENCE [LARGE SCALE GENOMIC DNA]</scope>
    <source>
        <strain evidence="4">F 1598</strain>
    </source>
</reference>
<organism evidence="3 4">
    <name type="scientific">Piloderma croceum (strain F 1598)</name>
    <dbReference type="NCBI Taxonomy" id="765440"/>
    <lineage>
        <taxon>Eukaryota</taxon>
        <taxon>Fungi</taxon>
        <taxon>Dikarya</taxon>
        <taxon>Basidiomycota</taxon>
        <taxon>Agaricomycotina</taxon>
        <taxon>Agaricomycetes</taxon>
        <taxon>Agaricomycetidae</taxon>
        <taxon>Atheliales</taxon>
        <taxon>Atheliaceae</taxon>
        <taxon>Piloderma</taxon>
    </lineage>
</organism>
<keyword evidence="4" id="KW-1185">Reference proteome</keyword>
<accession>A0A0C3B7W2</accession>